<feature type="transmembrane region" description="Helical" evidence="1">
    <location>
        <begin position="350"/>
        <end position="375"/>
    </location>
</feature>
<feature type="transmembrane region" description="Helical" evidence="1">
    <location>
        <begin position="56"/>
        <end position="78"/>
    </location>
</feature>
<feature type="transmembrane region" description="Helical" evidence="1">
    <location>
        <begin position="258"/>
        <end position="279"/>
    </location>
</feature>
<feature type="transmembrane region" description="Helical" evidence="1">
    <location>
        <begin position="313"/>
        <end position="338"/>
    </location>
</feature>
<gene>
    <name evidence="2" type="ORF">IQ17_01286</name>
</gene>
<feature type="transmembrane region" description="Helical" evidence="1">
    <location>
        <begin position="139"/>
        <end position="160"/>
    </location>
</feature>
<feature type="transmembrane region" description="Helical" evidence="1">
    <location>
        <begin position="98"/>
        <end position="127"/>
    </location>
</feature>
<feature type="transmembrane region" description="Helical" evidence="1">
    <location>
        <begin position="225"/>
        <end position="246"/>
    </location>
</feature>
<accession>A0A562LLG9</accession>
<evidence type="ECO:0000313" key="3">
    <source>
        <dbReference type="Proteomes" id="UP000317176"/>
    </source>
</evidence>
<comment type="caution">
    <text evidence="2">The sequence shown here is derived from an EMBL/GenBank/DDBJ whole genome shotgun (WGS) entry which is preliminary data.</text>
</comment>
<evidence type="ECO:0000313" key="2">
    <source>
        <dbReference type="EMBL" id="TWI08467.1"/>
    </source>
</evidence>
<proteinExistence type="predicted"/>
<feature type="transmembrane region" description="Helical" evidence="1">
    <location>
        <begin position="433"/>
        <end position="450"/>
    </location>
</feature>
<dbReference type="EMBL" id="VLKL01000003">
    <property type="protein sequence ID" value="TWI08467.1"/>
    <property type="molecule type" value="Genomic_DNA"/>
</dbReference>
<dbReference type="Proteomes" id="UP000317176">
    <property type="component" value="Unassembled WGS sequence"/>
</dbReference>
<protein>
    <recommendedName>
        <fullName evidence="4">4-amino-4-deoxy-L-arabinose transferase-like glycosyltransferase</fullName>
    </recommendedName>
</protein>
<dbReference type="RefSeq" id="WP_145629783.1">
    <property type="nucleotide sequence ID" value="NZ_CP088014.1"/>
</dbReference>
<feature type="transmembrane region" description="Helical" evidence="1">
    <location>
        <begin position="285"/>
        <end position="301"/>
    </location>
</feature>
<keyword evidence="1" id="KW-1133">Transmembrane helix</keyword>
<keyword evidence="1" id="KW-0812">Transmembrane</keyword>
<feature type="transmembrane region" description="Helical" evidence="1">
    <location>
        <begin position="18"/>
        <end position="35"/>
    </location>
</feature>
<dbReference type="AlphaFoldDB" id="A0A562LLG9"/>
<feature type="transmembrane region" description="Helical" evidence="1">
    <location>
        <begin position="534"/>
        <end position="554"/>
    </location>
</feature>
<keyword evidence="3" id="KW-1185">Reference proteome</keyword>
<evidence type="ECO:0008006" key="4">
    <source>
        <dbReference type="Google" id="ProtNLM"/>
    </source>
</evidence>
<keyword evidence="1" id="KW-0472">Membrane</keyword>
<dbReference type="OrthoDB" id="8170803at2"/>
<feature type="transmembrane region" description="Helical" evidence="1">
    <location>
        <begin position="499"/>
        <end position="522"/>
    </location>
</feature>
<name>A0A562LLG9_9BRAD</name>
<organism evidence="2 3">
    <name type="scientific">Bradyrhizobium daqingense</name>
    <dbReference type="NCBI Taxonomy" id="993502"/>
    <lineage>
        <taxon>Bacteria</taxon>
        <taxon>Pseudomonadati</taxon>
        <taxon>Pseudomonadota</taxon>
        <taxon>Alphaproteobacteria</taxon>
        <taxon>Hyphomicrobiales</taxon>
        <taxon>Nitrobacteraceae</taxon>
        <taxon>Bradyrhizobium</taxon>
    </lineage>
</organism>
<sequence>MAYIDFSRTKLHRTVEALVWRALILVPAVVSIWCLNRSGTYRALIFEGGWTTRFYVLAWIILTPYLGWIVLATGRLTFSLIKHDAARRIDEFFVGASTLILVGLTLGAFSILYPQLVLGSLLAILLWDTRSFRKPKRTTANYALLSVSLVSFAALGMVFLDRAAMPDVVSTDVQQLYAPYLAEVARNHSIWLAADNPIFSDFEIGHGNGLHLLMATFLPPQVTQIISFLYFVAIGGVIFELVRMLVPLEIFGPQWGRMAVPIALGIAVLGLTWAPGIHIMEFGKYHLQTAAFFFYSLLAVARSPKGRDNFGAGICGLALTVSYPLYTAYLVLISGLGAFTKLLQGDRSGLITSVALGGGAVVGCVLAFAINYFYLGIPATNPYSIFRHVASTDRFSQFGSFDILDYFVFSQSLGVSDFSIRNGWISATGQVKAIVKAAALLTVTSLVVAFADSKLFPARSPPSRSMPTGLVAGGFILLAYLASVRFLDSTLQIPSLQRLSIHVNALIPVTIIAMAFWALTIAWRLAPTWFSGRVAPHIAVLSLLMMSASVVHAVPWRSFQADGTLLFVNGRPLDQMPRVTVNWKRCDDLQQSTDSDRVLALNGYRAMVPCYFSSLLTRGKIIHTYQSDVARNFTKIALGDAGTAEATLRSLGVKLFYVQKDNCDFWLNGFSDLFQKEELARRFAIHRETPEYWILTWKHNDQSLSPAAANGISALRTRSKEIYQEAYGVDPFEVVKHRLPPDGRRGDLNILEKLFRCY</sequence>
<evidence type="ECO:0000256" key="1">
    <source>
        <dbReference type="SAM" id="Phobius"/>
    </source>
</evidence>
<reference evidence="2 3" key="1">
    <citation type="journal article" date="2015" name="Stand. Genomic Sci.">
        <title>Genomic Encyclopedia of Bacterial and Archaeal Type Strains, Phase III: the genomes of soil and plant-associated and newly described type strains.</title>
        <authorList>
            <person name="Whitman W.B."/>
            <person name="Woyke T."/>
            <person name="Klenk H.P."/>
            <person name="Zhou Y."/>
            <person name="Lilburn T.G."/>
            <person name="Beck B.J."/>
            <person name="De Vos P."/>
            <person name="Vandamme P."/>
            <person name="Eisen J.A."/>
            <person name="Garrity G."/>
            <person name="Hugenholtz P."/>
            <person name="Kyrpides N.C."/>
        </authorList>
    </citation>
    <scope>NUCLEOTIDE SEQUENCE [LARGE SCALE GENOMIC DNA]</scope>
    <source>
        <strain evidence="2 3">CGMCC 1.10947</strain>
    </source>
</reference>
<feature type="transmembrane region" description="Helical" evidence="1">
    <location>
        <begin position="470"/>
        <end position="487"/>
    </location>
</feature>